<dbReference type="RefSeq" id="WP_265217486.1">
    <property type="nucleotide sequence ID" value="NZ_JAPEUL010000004.1"/>
</dbReference>
<organism evidence="1 2">
    <name type="scientific">Marinomonas rhodophyticola</name>
    <dbReference type="NCBI Taxonomy" id="2992803"/>
    <lineage>
        <taxon>Bacteria</taxon>
        <taxon>Pseudomonadati</taxon>
        <taxon>Pseudomonadota</taxon>
        <taxon>Gammaproteobacteria</taxon>
        <taxon>Oceanospirillales</taxon>
        <taxon>Oceanospirillaceae</taxon>
        <taxon>Marinomonas</taxon>
    </lineage>
</organism>
<protein>
    <submittedName>
        <fullName evidence="1">Uncharacterized protein</fullName>
    </submittedName>
</protein>
<name>A0ABT3KCL0_9GAMM</name>
<proteinExistence type="predicted"/>
<evidence type="ECO:0000313" key="1">
    <source>
        <dbReference type="EMBL" id="MCW4628274.1"/>
    </source>
</evidence>
<keyword evidence="2" id="KW-1185">Reference proteome</keyword>
<reference evidence="1" key="1">
    <citation type="submission" date="2022-11" db="EMBL/GenBank/DDBJ databases">
        <title>Marinomonas sp. nov., isolated from marine algae.</title>
        <authorList>
            <person name="Choi D.G."/>
            <person name="Kim J.M."/>
            <person name="Lee J.K."/>
            <person name="Baek J.H."/>
            <person name="Jeon C.O."/>
        </authorList>
    </citation>
    <scope>NUCLEOTIDE SEQUENCE</scope>
    <source>
        <strain evidence="1">KJ51-3</strain>
    </source>
</reference>
<evidence type="ECO:0000313" key="2">
    <source>
        <dbReference type="Proteomes" id="UP001431181"/>
    </source>
</evidence>
<sequence>MNSENKVENVYTVYYGTEPEARNYYKKCGMYFENPLLVYARNPTEVYQFDRSGKLKLITTEKQETVFVEQNSIFCCIKHPHKDLNLESALARLKDLYEELHTLAPIHLLTQIHFKELQYLYIYVQTNERKVDNDDDYIKVQKWFRELIS</sequence>
<gene>
    <name evidence="1" type="ORF">ONZ52_04265</name>
</gene>
<comment type="caution">
    <text evidence="1">The sequence shown here is derived from an EMBL/GenBank/DDBJ whole genome shotgun (WGS) entry which is preliminary data.</text>
</comment>
<accession>A0ABT3KCL0</accession>
<dbReference type="Proteomes" id="UP001431181">
    <property type="component" value="Unassembled WGS sequence"/>
</dbReference>
<dbReference type="EMBL" id="JAPEUL010000004">
    <property type="protein sequence ID" value="MCW4628274.1"/>
    <property type="molecule type" value="Genomic_DNA"/>
</dbReference>